<dbReference type="Proteomes" id="UP000267469">
    <property type="component" value="Unassembled WGS sequence"/>
</dbReference>
<sequence length="549" mass="62268">MSILPNNMQRYQKFISFMLKYWNSGLFEQATTKAFEDRTTEDNNRNFNQSPKELVEDLKKMGPTYVKLGQLLSTRPDLLPDAYLHALTDLQDKVSAISFSDVKRTIENELHTGLDKAFKSFEKDPLACASIGQVHKAVLFSGEEVAVKIQRPGIKQKFAEDIQTLEKVIALAVKHTEVARKYAFGDILDELRQVLLQELNYELEARNLIALHHNLAEYEELIVPLPFTNYSSLRVLTMQFIEGKKITDVPVAAMKSDPEDLARKLVNAYLQQILKDGFVHADPHPGNVHYTTNHKIALIDLGMVARFSKNMQEYLIQLLLALTNKNAQGTAEILLTISETQQESDILNFKKKIIYLVVNQQLNTSGEMETGRLLIQLNRIAAEHYVKLPVDINILGKVLLNLEQIITTLHPSFDVRKAIKENLFKIIRNSIKEETKLENLISLFIEGKRLAKDMPRRLNEISRHFANNNFKVKIEAVDEKRITDGFQKVANRIALGLIIAAMILGAAILMRVPSDFVIFGYPGLAMIFFLLAALGGIILSLVIIFKDEN</sequence>
<proteinExistence type="inferred from homology"/>
<reference evidence="4 5" key="1">
    <citation type="submission" date="2018-10" db="EMBL/GenBank/DDBJ databases">
        <title>Sinomicrobium pectinilyticum sp. nov., a pectinase-producing bacterium isolated from alkaline and saline soil, and emended description of the genus Sinomicrobium.</title>
        <authorList>
            <person name="Cheng B."/>
            <person name="Li C."/>
            <person name="Lai Q."/>
            <person name="Du M."/>
            <person name="Shao Z."/>
            <person name="Xu P."/>
            <person name="Yang C."/>
        </authorList>
    </citation>
    <scope>NUCLEOTIDE SEQUENCE [LARGE SCALE GENOMIC DNA]</scope>
    <source>
        <strain evidence="4 5">5DNS001</strain>
    </source>
</reference>
<feature type="transmembrane region" description="Helical" evidence="2">
    <location>
        <begin position="516"/>
        <end position="545"/>
    </location>
</feature>
<protein>
    <submittedName>
        <fullName evidence="4">AarF/ABC1/UbiB kinase family protein</fullName>
    </submittedName>
</protein>
<dbReference type="PANTHER" id="PTHR10566:SF113">
    <property type="entry name" value="PROTEIN ACTIVITY OF BC1 COMPLEX KINASE 7, CHLOROPLASTIC"/>
    <property type="match status" value="1"/>
</dbReference>
<dbReference type="GO" id="GO:0004672">
    <property type="term" value="F:protein kinase activity"/>
    <property type="evidence" value="ECO:0007669"/>
    <property type="project" value="InterPro"/>
</dbReference>
<organism evidence="4 5">
    <name type="scientific">Sinomicrobium pectinilyticum</name>
    <dbReference type="NCBI Taxonomy" id="1084421"/>
    <lineage>
        <taxon>Bacteria</taxon>
        <taxon>Pseudomonadati</taxon>
        <taxon>Bacteroidota</taxon>
        <taxon>Flavobacteriia</taxon>
        <taxon>Flavobacteriales</taxon>
        <taxon>Flavobacteriaceae</taxon>
        <taxon>Sinomicrobium</taxon>
    </lineage>
</organism>
<dbReference type="InterPro" id="IPR050154">
    <property type="entry name" value="UbiB_kinase"/>
</dbReference>
<dbReference type="SUPFAM" id="SSF56112">
    <property type="entry name" value="Protein kinase-like (PK-like)"/>
    <property type="match status" value="1"/>
</dbReference>
<comment type="caution">
    <text evidence="4">The sequence shown here is derived from an EMBL/GenBank/DDBJ whole genome shotgun (WGS) entry which is preliminary data.</text>
</comment>
<dbReference type="InterPro" id="IPR011009">
    <property type="entry name" value="Kinase-like_dom_sf"/>
</dbReference>
<evidence type="ECO:0000259" key="3">
    <source>
        <dbReference type="PROSITE" id="PS50011"/>
    </source>
</evidence>
<accession>A0A3N0EH68</accession>
<dbReference type="Pfam" id="PF03109">
    <property type="entry name" value="ABC1"/>
    <property type="match status" value="1"/>
</dbReference>
<keyword evidence="4" id="KW-0418">Kinase</keyword>
<comment type="similarity">
    <text evidence="1">Belongs to the protein kinase superfamily. ADCK protein kinase family.</text>
</comment>
<dbReference type="EMBL" id="RJTM01000072">
    <property type="protein sequence ID" value="RNL87228.1"/>
    <property type="molecule type" value="Genomic_DNA"/>
</dbReference>
<evidence type="ECO:0000313" key="4">
    <source>
        <dbReference type="EMBL" id="RNL87228.1"/>
    </source>
</evidence>
<keyword evidence="2" id="KW-0472">Membrane</keyword>
<dbReference type="RefSeq" id="WP_123215962.1">
    <property type="nucleotide sequence ID" value="NZ_RJTM01000072.1"/>
</dbReference>
<dbReference type="PANTHER" id="PTHR10566">
    <property type="entry name" value="CHAPERONE-ACTIVITY OF BC1 COMPLEX CABC1 -RELATED"/>
    <property type="match status" value="1"/>
</dbReference>
<keyword evidence="2" id="KW-1133">Transmembrane helix</keyword>
<dbReference type="GO" id="GO:0005524">
    <property type="term" value="F:ATP binding"/>
    <property type="evidence" value="ECO:0007669"/>
    <property type="project" value="InterPro"/>
</dbReference>
<dbReference type="OrthoDB" id="9795390at2"/>
<dbReference type="CDD" id="cd05121">
    <property type="entry name" value="ABC1_ADCK3-like"/>
    <property type="match status" value="1"/>
</dbReference>
<name>A0A3N0EH68_SINP1</name>
<keyword evidence="4" id="KW-0808">Transferase</keyword>
<gene>
    <name evidence="4" type="ORF">ED312_10480</name>
</gene>
<dbReference type="InterPro" id="IPR000719">
    <property type="entry name" value="Prot_kinase_dom"/>
</dbReference>
<dbReference type="PROSITE" id="PS50011">
    <property type="entry name" value="PROTEIN_KINASE_DOM"/>
    <property type="match status" value="1"/>
</dbReference>
<evidence type="ECO:0000256" key="1">
    <source>
        <dbReference type="ARBA" id="ARBA00009670"/>
    </source>
</evidence>
<feature type="domain" description="Protein kinase" evidence="3">
    <location>
        <begin position="120"/>
        <end position="466"/>
    </location>
</feature>
<evidence type="ECO:0000313" key="5">
    <source>
        <dbReference type="Proteomes" id="UP000267469"/>
    </source>
</evidence>
<evidence type="ECO:0000256" key="2">
    <source>
        <dbReference type="SAM" id="Phobius"/>
    </source>
</evidence>
<keyword evidence="2" id="KW-0812">Transmembrane</keyword>
<dbReference type="AlphaFoldDB" id="A0A3N0EH68"/>
<feature type="transmembrane region" description="Helical" evidence="2">
    <location>
        <begin position="489"/>
        <end position="510"/>
    </location>
</feature>
<keyword evidence="5" id="KW-1185">Reference proteome</keyword>
<dbReference type="InterPro" id="IPR004147">
    <property type="entry name" value="ABC1_dom"/>
</dbReference>